<dbReference type="CDD" id="cd04301">
    <property type="entry name" value="NAT_SF"/>
    <property type="match status" value="1"/>
</dbReference>
<dbReference type="GO" id="GO:0008080">
    <property type="term" value="F:N-acetyltransferase activity"/>
    <property type="evidence" value="ECO:0007669"/>
    <property type="project" value="InterPro"/>
</dbReference>
<gene>
    <name evidence="3" type="ORF">M9R32_06540</name>
</gene>
<dbReference type="PANTHER" id="PTHR13947">
    <property type="entry name" value="GNAT FAMILY N-ACETYLTRANSFERASE"/>
    <property type="match status" value="1"/>
</dbReference>
<evidence type="ECO:0000313" key="3">
    <source>
        <dbReference type="EMBL" id="MCZ8536835.1"/>
    </source>
</evidence>
<dbReference type="Pfam" id="PF00583">
    <property type="entry name" value="Acetyltransf_1"/>
    <property type="match status" value="1"/>
</dbReference>
<dbReference type="EMBL" id="JAMKBJ010000004">
    <property type="protein sequence ID" value="MCZ8536835.1"/>
    <property type="molecule type" value="Genomic_DNA"/>
</dbReference>
<protein>
    <submittedName>
        <fullName evidence="3">GNAT family N-acetyltransferase</fullName>
    </submittedName>
</protein>
<name>A0A9X3RCK1_9BACL</name>
<dbReference type="Proteomes" id="UP001152173">
    <property type="component" value="Unassembled WGS sequence"/>
</dbReference>
<dbReference type="InterPro" id="IPR000182">
    <property type="entry name" value="GNAT_dom"/>
</dbReference>
<dbReference type="Gene3D" id="3.40.630.30">
    <property type="match status" value="1"/>
</dbReference>
<feature type="domain" description="N-acetyltransferase" evidence="2">
    <location>
        <begin position="2"/>
        <end position="152"/>
    </location>
</feature>
<dbReference type="PANTHER" id="PTHR13947:SF37">
    <property type="entry name" value="LD18367P"/>
    <property type="match status" value="1"/>
</dbReference>
<keyword evidence="4" id="KW-1185">Reference proteome</keyword>
<evidence type="ECO:0000313" key="4">
    <source>
        <dbReference type="Proteomes" id="UP001152173"/>
    </source>
</evidence>
<organism evidence="3 4">
    <name type="scientific">Paenisporosarcina quisquiliarum</name>
    <dbReference type="NCBI Taxonomy" id="365346"/>
    <lineage>
        <taxon>Bacteria</taxon>
        <taxon>Bacillati</taxon>
        <taxon>Bacillota</taxon>
        <taxon>Bacilli</taxon>
        <taxon>Bacillales</taxon>
        <taxon>Caryophanaceae</taxon>
        <taxon>Paenisporosarcina</taxon>
    </lineage>
</organism>
<evidence type="ECO:0000256" key="1">
    <source>
        <dbReference type="ARBA" id="ARBA00022679"/>
    </source>
</evidence>
<dbReference type="AlphaFoldDB" id="A0A9X3RCK1"/>
<proteinExistence type="predicted"/>
<dbReference type="SUPFAM" id="SSF55729">
    <property type="entry name" value="Acyl-CoA N-acyltransferases (Nat)"/>
    <property type="match status" value="1"/>
</dbReference>
<dbReference type="InterPro" id="IPR050769">
    <property type="entry name" value="NAT_camello-type"/>
</dbReference>
<reference evidence="3" key="1">
    <citation type="submission" date="2022-05" db="EMBL/GenBank/DDBJ databases">
        <authorList>
            <person name="Colautti A."/>
            <person name="Iacumin L."/>
        </authorList>
    </citation>
    <scope>NUCLEOTIDE SEQUENCE</scope>
    <source>
        <strain evidence="3">SK 55</strain>
    </source>
</reference>
<accession>A0A9X3RCK1</accession>
<evidence type="ECO:0000259" key="2">
    <source>
        <dbReference type="PROSITE" id="PS51186"/>
    </source>
</evidence>
<dbReference type="RefSeq" id="WP_269925932.1">
    <property type="nucleotide sequence ID" value="NZ_JAMKBJ010000004.1"/>
</dbReference>
<dbReference type="InterPro" id="IPR016181">
    <property type="entry name" value="Acyl_CoA_acyltransferase"/>
</dbReference>
<dbReference type="PROSITE" id="PS51186">
    <property type="entry name" value="GNAT"/>
    <property type="match status" value="1"/>
</dbReference>
<comment type="caution">
    <text evidence="3">The sequence shown here is derived from an EMBL/GenBank/DDBJ whole genome shotgun (WGS) entry which is preliminary data.</text>
</comment>
<keyword evidence="1" id="KW-0808">Transferase</keyword>
<sequence length="153" mass="17419">MMDIRKLTKEETPPWELLLLADPSRAVVEEYLKSGNVYVGEKSGKAIGVYVLKETKKVVVEIMNVAVHEDFQGKGYGKQLIAHAINEASKRGYAQVEIGTGNSSIHQLKLYQQCGFRMTGIDFDYFTRNYDEPIVENGLLCRDMIRLCYTFED</sequence>